<protein>
    <submittedName>
        <fullName evidence="1">Uncharacterized protein</fullName>
    </submittedName>
</protein>
<keyword evidence="2" id="KW-1185">Reference proteome</keyword>
<dbReference type="EMBL" id="BSUN01000001">
    <property type="protein sequence ID" value="GMA36893.1"/>
    <property type="molecule type" value="Genomic_DNA"/>
</dbReference>
<reference evidence="2" key="1">
    <citation type="journal article" date="2019" name="Int. J. Syst. Evol. Microbiol.">
        <title>The Global Catalogue of Microorganisms (GCM) 10K type strain sequencing project: providing services to taxonomists for standard genome sequencing and annotation.</title>
        <authorList>
            <consortium name="The Broad Institute Genomics Platform"/>
            <consortium name="The Broad Institute Genome Sequencing Center for Infectious Disease"/>
            <person name="Wu L."/>
            <person name="Ma J."/>
        </authorList>
    </citation>
    <scope>NUCLEOTIDE SEQUENCE [LARGE SCALE GENOMIC DNA]</scope>
    <source>
        <strain evidence="2">NBRC 112299</strain>
    </source>
</reference>
<organism evidence="1 2">
    <name type="scientific">Demequina litorisediminis</name>
    <dbReference type="NCBI Taxonomy" id="1849022"/>
    <lineage>
        <taxon>Bacteria</taxon>
        <taxon>Bacillati</taxon>
        <taxon>Actinomycetota</taxon>
        <taxon>Actinomycetes</taxon>
        <taxon>Micrococcales</taxon>
        <taxon>Demequinaceae</taxon>
        <taxon>Demequina</taxon>
    </lineage>
</organism>
<comment type="caution">
    <text evidence="1">The sequence shown here is derived from an EMBL/GenBank/DDBJ whole genome shotgun (WGS) entry which is preliminary data.</text>
</comment>
<evidence type="ECO:0000313" key="2">
    <source>
        <dbReference type="Proteomes" id="UP001157125"/>
    </source>
</evidence>
<sequence>MPGSRPKVATTLDSAGAVSLISIKSIGNGADDRHGPPTQGEDMTRTTWLKAGGAVIVAMVVAACAPAETASSPTATSAAGNGEAAAVEETNLSLVGFAVPKAANNAIQEPVVADARG</sequence>
<evidence type="ECO:0000313" key="1">
    <source>
        <dbReference type="EMBL" id="GMA36893.1"/>
    </source>
</evidence>
<accession>A0ABQ6IG98</accession>
<dbReference type="Proteomes" id="UP001157125">
    <property type="component" value="Unassembled WGS sequence"/>
</dbReference>
<proteinExistence type="predicted"/>
<name>A0ABQ6IG98_9MICO</name>
<gene>
    <name evidence="1" type="ORF">GCM10025876_30970</name>
</gene>